<keyword evidence="2" id="KW-1185">Reference proteome</keyword>
<gene>
    <name evidence="1" type="ORF">PS435_14965</name>
</gene>
<evidence type="ECO:0000313" key="1">
    <source>
        <dbReference type="EMBL" id="MEE6717141.1"/>
    </source>
</evidence>
<dbReference type="GeneID" id="78511421"/>
<evidence type="ECO:0000313" key="2">
    <source>
        <dbReference type="Proteomes" id="UP001330016"/>
    </source>
</evidence>
<sequence>MHLRAMQYAIAQCVTAPGTLTWAELGYWADHYNDGNPTLMRSEQEGVAVHDLHP</sequence>
<dbReference type="EMBL" id="JAQSGK010000074">
    <property type="protein sequence ID" value="MEE6717141.1"/>
    <property type="molecule type" value="Genomic_DNA"/>
</dbReference>
<comment type="caution">
    <text evidence="1">The sequence shown here is derived from an EMBL/GenBank/DDBJ whole genome shotgun (WGS) entry which is preliminary data.</text>
</comment>
<dbReference type="Proteomes" id="UP001330016">
    <property type="component" value="Unassembled WGS sequence"/>
</dbReference>
<proteinExistence type="predicted"/>
<dbReference type="RefSeq" id="WP_155827894.1">
    <property type="nucleotide sequence ID" value="NZ_CP041364.1"/>
</dbReference>
<protein>
    <submittedName>
        <fullName evidence="1">Uncharacterized protein</fullName>
    </submittedName>
</protein>
<organism evidence="1 2">
    <name type="scientific">Schleiferilactobacillus harbinensis</name>
    <dbReference type="NCBI Taxonomy" id="304207"/>
    <lineage>
        <taxon>Bacteria</taxon>
        <taxon>Bacillati</taxon>
        <taxon>Bacillota</taxon>
        <taxon>Bacilli</taxon>
        <taxon>Lactobacillales</taxon>
        <taxon>Lactobacillaceae</taxon>
        <taxon>Schleiferilactobacillus</taxon>
    </lineage>
</organism>
<name>A0ABU7T3F5_9LACO</name>
<accession>A0ABU7T3F5</accession>
<reference evidence="1 2" key="1">
    <citation type="submission" date="2023-02" db="EMBL/GenBank/DDBJ databases">
        <title>The predominant lactic acid bacteria and yeasts involved in the spontaneous fermentation of millet during the production of the traditional porridge Hausa koko in Ghana.</title>
        <authorList>
            <person name="Atter A."/>
            <person name="Diaz M."/>
        </authorList>
    </citation>
    <scope>NUCLEOTIDE SEQUENCE [LARGE SCALE GENOMIC DNA]</scope>
    <source>
        <strain evidence="1 2">FI11640</strain>
    </source>
</reference>